<feature type="region of interest" description="Disordered" evidence="1">
    <location>
        <begin position="35"/>
        <end position="106"/>
    </location>
</feature>
<proteinExistence type="predicted"/>
<reference evidence="2" key="1">
    <citation type="submission" date="2023-10" db="EMBL/GenBank/DDBJ databases">
        <title>Genome assembly of Pristionchus species.</title>
        <authorList>
            <person name="Yoshida K."/>
            <person name="Sommer R.J."/>
        </authorList>
    </citation>
    <scope>NUCLEOTIDE SEQUENCE</scope>
    <source>
        <strain evidence="2">RS0144</strain>
    </source>
</reference>
<protein>
    <recommendedName>
        <fullName evidence="4">Protein kinase domain-containing protein</fullName>
    </recommendedName>
</protein>
<accession>A0AAV5T0N2</accession>
<organism evidence="2 3">
    <name type="scientific">Pristionchus entomophagus</name>
    <dbReference type="NCBI Taxonomy" id="358040"/>
    <lineage>
        <taxon>Eukaryota</taxon>
        <taxon>Metazoa</taxon>
        <taxon>Ecdysozoa</taxon>
        <taxon>Nematoda</taxon>
        <taxon>Chromadorea</taxon>
        <taxon>Rhabditida</taxon>
        <taxon>Rhabditina</taxon>
        <taxon>Diplogasteromorpha</taxon>
        <taxon>Diplogasteroidea</taxon>
        <taxon>Neodiplogasteridae</taxon>
        <taxon>Pristionchus</taxon>
    </lineage>
</organism>
<dbReference type="Proteomes" id="UP001432027">
    <property type="component" value="Unassembled WGS sequence"/>
</dbReference>
<name>A0AAV5T0N2_9BILA</name>
<dbReference type="AlphaFoldDB" id="A0AAV5T0N2"/>
<dbReference type="InterPro" id="IPR050235">
    <property type="entry name" value="CK1_Ser-Thr_kinase"/>
</dbReference>
<evidence type="ECO:0000313" key="2">
    <source>
        <dbReference type="EMBL" id="GMS88537.1"/>
    </source>
</evidence>
<dbReference type="PANTHER" id="PTHR11909">
    <property type="entry name" value="CASEIN KINASE-RELATED"/>
    <property type="match status" value="1"/>
</dbReference>
<feature type="compositionally biased region" description="Basic and acidic residues" evidence="1">
    <location>
        <begin position="40"/>
        <end position="49"/>
    </location>
</feature>
<dbReference type="EMBL" id="BTSX01000003">
    <property type="protein sequence ID" value="GMS88537.1"/>
    <property type="molecule type" value="Genomic_DNA"/>
</dbReference>
<gene>
    <name evidence="2" type="ORF">PENTCL1PPCAC_10712</name>
</gene>
<dbReference type="SUPFAM" id="SSF56112">
    <property type="entry name" value="Protein kinase-like (PK-like)"/>
    <property type="match status" value="1"/>
</dbReference>
<sequence>ATAHVFSPLPLRKAHLQALAFFQIVSQIERASIDEGEVDEPPKPVEEKKKSKSGVKPRNLFTALNDEMNFDEMNEMGKIKSTPKKRPRKEELSDDDTESEAAEPAERRAIRPWYEGAVTPEDLPIENITYVPGGFFIGKYKVLDLVEVDERRGTTYIATWKGYEVVLRINYIQKDEMEMINTEAKFLEMMELNHAQHFFSTLFDLGIVNKEKVDGKAWYATIYRGGPTLQQCYSFCGGIFKSETVDRLAAQMIKIFEQICGQGYRILSLSLDDFTIDRRSREVFLNNYTNIVKAEGVEIGDEKVEKMIAKEKKRRISWEGVEDFAPLKWHEQGEDHVMSEKDVIESLVYMLVYLHTGELPWEDQRNKAGLKMRHGQVGERGAVINFMPPSLRCLWHITRASDSNRVGFPFIHRMFTRWITNDDEDFCYDWEMEEYPSDIQEKIIHLHDTIRDTQRRIGTLECLFENEAQLAKK</sequence>
<evidence type="ECO:0000313" key="3">
    <source>
        <dbReference type="Proteomes" id="UP001432027"/>
    </source>
</evidence>
<feature type="compositionally biased region" description="Acidic residues" evidence="1">
    <location>
        <begin position="92"/>
        <end position="103"/>
    </location>
</feature>
<dbReference type="InterPro" id="IPR011009">
    <property type="entry name" value="Kinase-like_dom_sf"/>
</dbReference>
<evidence type="ECO:0000256" key="1">
    <source>
        <dbReference type="SAM" id="MobiDB-lite"/>
    </source>
</evidence>
<dbReference type="Gene3D" id="1.10.510.10">
    <property type="entry name" value="Transferase(Phosphotransferase) domain 1"/>
    <property type="match status" value="1"/>
</dbReference>
<feature type="non-terminal residue" evidence="2">
    <location>
        <position position="1"/>
    </location>
</feature>
<comment type="caution">
    <text evidence="2">The sequence shown here is derived from an EMBL/GenBank/DDBJ whole genome shotgun (WGS) entry which is preliminary data.</text>
</comment>
<evidence type="ECO:0008006" key="4">
    <source>
        <dbReference type="Google" id="ProtNLM"/>
    </source>
</evidence>
<keyword evidence="3" id="KW-1185">Reference proteome</keyword>